<proteinExistence type="predicted"/>
<name>F8FPQ4_PAEMK</name>
<evidence type="ECO:0000313" key="2">
    <source>
        <dbReference type="Proteomes" id="UP000006620"/>
    </source>
</evidence>
<evidence type="ECO:0000313" key="1">
    <source>
        <dbReference type="EMBL" id="AEI45871.1"/>
    </source>
</evidence>
<sequence length="136" mass="15171">MTLSRRNGDGTVRPDALTVPWESQILLELRRSLSRAAAPEELARCVWLLARMACAKRRGEHAASLLQLRAEEVWSTLREELRQEPQASLQLQSVEEAAEEGASGKAEAGMVPVEAVRGLRRLAVRFLRMILQGKRG</sequence>
<dbReference type="HOGENOM" id="CLU_1873370_0_0_9"/>
<reference evidence="2" key="1">
    <citation type="submission" date="2011-06" db="EMBL/GenBank/DDBJ databases">
        <title>Complete genome sequence of Paenibacillus mucilaginosus KNP414.</title>
        <authorList>
            <person name="Wang J."/>
            <person name="Hu S."/>
            <person name="Hu X."/>
            <person name="Zhang B."/>
            <person name="Dong D."/>
            <person name="Zhang S."/>
            <person name="Zhao K."/>
            <person name="Wu D."/>
        </authorList>
    </citation>
    <scope>NUCLEOTIDE SEQUENCE [LARGE SCALE GENOMIC DNA]</scope>
    <source>
        <strain evidence="2">KNP414</strain>
    </source>
</reference>
<protein>
    <submittedName>
        <fullName evidence="1">Uncharacterized protein</fullName>
    </submittedName>
</protein>
<dbReference type="RefSeq" id="WP_013921012.1">
    <property type="nucleotide sequence ID" value="NC_015690.1"/>
</dbReference>
<accession>F8FPQ4</accession>
<dbReference type="AlphaFoldDB" id="F8FPQ4"/>
<gene>
    <name evidence="1" type="ordered locus">KNP414_07364</name>
</gene>
<organism evidence="1 2">
    <name type="scientific">Paenibacillus mucilaginosus (strain KNP414)</name>
    <dbReference type="NCBI Taxonomy" id="1036673"/>
    <lineage>
        <taxon>Bacteria</taxon>
        <taxon>Bacillati</taxon>
        <taxon>Bacillota</taxon>
        <taxon>Bacilli</taxon>
        <taxon>Bacillales</taxon>
        <taxon>Paenibacillaceae</taxon>
        <taxon>Paenibacillus</taxon>
    </lineage>
</organism>
<dbReference type="PATRIC" id="fig|1036673.3.peg.6873"/>
<dbReference type="EMBL" id="CP002869">
    <property type="protein sequence ID" value="AEI45871.1"/>
    <property type="molecule type" value="Genomic_DNA"/>
</dbReference>
<reference evidence="1 2" key="2">
    <citation type="journal article" date="2013" name="Genome Announc.">
        <title>Genome Sequence of Growth-Improving Paenibacillus mucilaginosus Strain KNP414.</title>
        <authorList>
            <person name="Lu J.J."/>
            <person name="Wang J.F."/>
            <person name="Hu X.F."/>
        </authorList>
    </citation>
    <scope>NUCLEOTIDE SEQUENCE [LARGE SCALE GENOMIC DNA]</scope>
    <source>
        <strain evidence="1 2">KNP414</strain>
    </source>
</reference>
<dbReference type="Proteomes" id="UP000006620">
    <property type="component" value="Chromosome"/>
</dbReference>
<dbReference type="KEGG" id="pms:KNP414_07364"/>